<organism evidence="1 2">
    <name type="scientific">Chaetomium globosum (strain ATCC 6205 / CBS 148.51 / DSM 1962 / NBRC 6347 / NRRL 1970)</name>
    <name type="common">Soil fungus</name>
    <dbReference type="NCBI Taxonomy" id="306901"/>
    <lineage>
        <taxon>Eukaryota</taxon>
        <taxon>Fungi</taxon>
        <taxon>Dikarya</taxon>
        <taxon>Ascomycota</taxon>
        <taxon>Pezizomycotina</taxon>
        <taxon>Sordariomycetes</taxon>
        <taxon>Sordariomycetidae</taxon>
        <taxon>Sordariales</taxon>
        <taxon>Chaetomiaceae</taxon>
        <taxon>Chaetomium</taxon>
    </lineage>
</organism>
<sequence>MARLRWGRRVGTRLCDRRHRDKAQRYWSFKRGLNSSLHMSVAA</sequence>
<protein>
    <submittedName>
        <fullName evidence="1">Uncharacterized protein</fullName>
    </submittedName>
</protein>
<dbReference type="InParanoid" id="Q2H939"/>
<dbReference type="GeneID" id="4389305"/>
<dbReference type="VEuPathDB" id="FungiDB:CHGG_03265"/>
<dbReference type="Proteomes" id="UP000001056">
    <property type="component" value="Unassembled WGS sequence"/>
</dbReference>
<accession>Q2H939</accession>
<dbReference type="HOGENOM" id="CLU_3242082_0_0_1"/>
<evidence type="ECO:0000313" key="2">
    <source>
        <dbReference type="Proteomes" id="UP000001056"/>
    </source>
</evidence>
<name>Q2H939_CHAGB</name>
<dbReference type="AlphaFoldDB" id="Q2H939"/>
<reference evidence="2" key="1">
    <citation type="journal article" date="2015" name="Genome Announc.">
        <title>Draft genome sequence of the cellulolytic fungus Chaetomium globosum.</title>
        <authorList>
            <person name="Cuomo C.A."/>
            <person name="Untereiner W.A."/>
            <person name="Ma L.-J."/>
            <person name="Grabherr M."/>
            <person name="Birren B.W."/>
        </authorList>
    </citation>
    <scope>NUCLEOTIDE SEQUENCE [LARGE SCALE GENOMIC DNA]</scope>
    <source>
        <strain evidence="2">ATCC 6205 / CBS 148.51 / DSM 1962 / NBRC 6347 / NRRL 1970</strain>
    </source>
</reference>
<gene>
    <name evidence="1" type="ORF">CHGG_03265</name>
</gene>
<proteinExistence type="predicted"/>
<keyword evidence="2" id="KW-1185">Reference proteome</keyword>
<evidence type="ECO:0000313" key="1">
    <source>
        <dbReference type="EMBL" id="EAQ91330.1"/>
    </source>
</evidence>
<dbReference type="RefSeq" id="XP_001229781.1">
    <property type="nucleotide sequence ID" value="XM_001229780.1"/>
</dbReference>
<dbReference type="EMBL" id="CH408030">
    <property type="protein sequence ID" value="EAQ91330.1"/>
    <property type="molecule type" value="Genomic_DNA"/>
</dbReference>